<evidence type="ECO:0000313" key="2">
    <source>
        <dbReference type="EMBL" id="KAJ1164599.1"/>
    </source>
</evidence>
<evidence type="ECO:0000313" key="3">
    <source>
        <dbReference type="Proteomes" id="UP001066276"/>
    </source>
</evidence>
<dbReference type="AlphaFoldDB" id="A0AAV7SKJ3"/>
<organism evidence="2 3">
    <name type="scientific">Pleurodeles waltl</name>
    <name type="common">Iberian ribbed newt</name>
    <dbReference type="NCBI Taxonomy" id="8319"/>
    <lineage>
        <taxon>Eukaryota</taxon>
        <taxon>Metazoa</taxon>
        <taxon>Chordata</taxon>
        <taxon>Craniata</taxon>
        <taxon>Vertebrata</taxon>
        <taxon>Euteleostomi</taxon>
        <taxon>Amphibia</taxon>
        <taxon>Batrachia</taxon>
        <taxon>Caudata</taxon>
        <taxon>Salamandroidea</taxon>
        <taxon>Salamandridae</taxon>
        <taxon>Pleurodelinae</taxon>
        <taxon>Pleurodeles</taxon>
    </lineage>
</organism>
<accession>A0AAV7SKJ3</accession>
<evidence type="ECO:0000256" key="1">
    <source>
        <dbReference type="SAM" id="MobiDB-lite"/>
    </source>
</evidence>
<keyword evidence="3" id="KW-1185">Reference proteome</keyword>
<feature type="compositionally biased region" description="Low complexity" evidence="1">
    <location>
        <begin position="11"/>
        <end position="24"/>
    </location>
</feature>
<name>A0AAV7SKJ3_PLEWA</name>
<proteinExistence type="predicted"/>
<gene>
    <name evidence="2" type="ORF">NDU88_005035</name>
</gene>
<dbReference type="Proteomes" id="UP001066276">
    <property type="component" value="Chromosome 4_2"/>
</dbReference>
<sequence>MCNELRRARGPAATTSLPTLSLTSQSNADTSQSEVGRWLWVPIASEVRRESLGRGKGQSTVSAGYGDLQGSDGSMLHDDRRSSRVQWAKFGETRENRQEVRERFRVTILTLREQQVISPVVQQKNIDLKNFDGVGDGGPPGSKLNGS</sequence>
<feature type="region of interest" description="Disordered" evidence="1">
    <location>
        <begin position="1"/>
        <end position="28"/>
    </location>
</feature>
<comment type="caution">
    <text evidence="2">The sequence shown here is derived from an EMBL/GenBank/DDBJ whole genome shotgun (WGS) entry which is preliminary data.</text>
</comment>
<protein>
    <submittedName>
        <fullName evidence="2">Uncharacterized protein</fullName>
    </submittedName>
</protein>
<reference evidence="2" key="1">
    <citation type="journal article" date="2022" name="bioRxiv">
        <title>Sequencing and chromosome-scale assembly of the giantPleurodeles waltlgenome.</title>
        <authorList>
            <person name="Brown T."/>
            <person name="Elewa A."/>
            <person name="Iarovenko S."/>
            <person name="Subramanian E."/>
            <person name="Araus A.J."/>
            <person name="Petzold A."/>
            <person name="Susuki M."/>
            <person name="Suzuki K.-i.T."/>
            <person name="Hayashi T."/>
            <person name="Toyoda A."/>
            <person name="Oliveira C."/>
            <person name="Osipova E."/>
            <person name="Leigh N.D."/>
            <person name="Simon A."/>
            <person name="Yun M.H."/>
        </authorList>
    </citation>
    <scope>NUCLEOTIDE SEQUENCE</scope>
    <source>
        <strain evidence="2">20211129_DDA</strain>
        <tissue evidence="2">Liver</tissue>
    </source>
</reference>
<feature type="region of interest" description="Disordered" evidence="1">
    <location>
        <begin position="51"/>
        <end position="81"/>
    </location>
</feature>
<dbReference type="EMBL" id="JANPWB010000008">
    <property type="protein sequence ID" value="KAJ1164599.1"/>
    <property type="molecule type" value="Genomic_DNA"/>
</dbReference>